<organism evidence="2 3">
    <name type="scientific">Penicillium oxalicum (strain 114-2 / CGMCC 5302)</name>
    <name type="common">Penicillium decumbens</name>
    <dbReference type="NCBI Taxonomy" id="933388"/>
    <lineage>
        <taxon>Eukaryota</taxon>
        <taxon>Fungi</taxon>
        <taxon>Dikarya</taxon>
        <taxon>Ascomycota</taxon>
        <taxon>Pezizomycotina</taxon>
        <taxon>Eurotiomycetes</taxon>
        <taxon>Eurotiomycetidae</taxon>
        <taxon>Eurotiales</taxon>
        <taxon>Aspergillaceae</taxon>
        <taxon>Penicillium</taxon>
    </lineage>
</organism>
<dbReference type="PhylomeDB" id="S7ZUN1"/>
<keyword evidence="3" id="KW-1185">Reference proteome</keyword>
<dbReference type="Pfam" id="PF11927">
    <property type="entry name" value="HODM_asu-like"/>
    <property type="match status" value="1"/>
</dbReference>
<dbReference type="EMBL" id="KB644415">
    <property type="protein sequence ID" value="EPS34415.1"/>
    <property type="molecule type" value="Genomic_DNA"/>
</dbReference>
<dbReference type="OrthoDB" id="5043642at2759"/>
<name>S7ZUN1_PENO1</name>
<sequence>MSMLQDSEVTWKIGLVLLAVAAVYTVLSLTFPKFPLNQSFQRGRRIPTARTPRQSISPDTKQPTSIPPTTGYEHILPPQRRGALSLLPNLSIPRREVPETQVLQTLLPMASNYENSKEDFHTPTGFSMDEIHALGDFPDYAALSGVPLPGPYLEHDIQTARPRPYRPFRWPYHQTMSLTKLQTDWWIELENTYKARIAQRKELFARNGKSVLDALPGSELACKELMEMVIQFICARYPQHFMLENKRILHNHILGTQQDVRAKPPLEVLLDNVPEDFALMMRDEQSGHYFLRAAVVCSALGWNVQTKIGKQLQQIHAPIPDYKEKMQFSMDRFFTKMPTDKPIQRGSWGLEVGEPLYMPPGDPHEALRKVQDPALKTEECTLRVDWQTLRRLPLSASIVFNFKALFTPVTEFRDEPCVPALIAKILKEGKHSLMEYKAVWHVQHMLLPQLEEWIKEQAANGLMPEKWQVSTLEDSPWFKGWEEKWHRQQGF</sequence>
<accession>S7ZUN1</accession>
<evidence type="ECO:0008006" key="4">
    <source>
        <dbReference type="Google" id="ProtNLM"/>
    </source>
</evidence>
<evidence type="ECO:0000313" key="3">
    <source>
        <dbReference type="Proteomes" id="UP000019376"/>
    </source>
</evidence>
<dbReference type="STRING" id="933388.S7ZUN1"/>
<dbReference type="eggNOG" id="ENOG502QW40">
    <property type="taxonomic scope" value="Eukaryota"/>
</dbReference>
<evidence type="ECO:0000256" key="1">
    <source>
        <dbReference type="SAM" id="MobiDB-lite"/>
    </source>
</evidence>
<dbReference type="Proteomes" id="UP000019376">
    <property type="component" value="Unassembled WGS sequence"/>
</dbReference>
<reference evidence="2 3" key="1">
    <citation type="journal article" date="2013" name="PLoS ONE">
        <title>Genomic and secretomic analyses reveal unique features of the lignocellulolytic enzyme system of Penicillium decumbens.</title>
        <authorList>
            <person name="Liu G."/>
            <person name="Zhang L."/>
            <person name="Wei X."/>
            <person name="Zou G."/>
            <person name="Qin Y."/>
            <person name="Ma L."/>
            <person name="Li J."/>
            <person name="Zheng H."/>
            <person name="Wang S."/>
            <person name="Wang C."/>
            <person name="Xun L."/>
            <person name="Zhao G.-P."/>
            <person name="Zhou Z."/>
            <person name="Qu Y."/>
        </authorList>
    </citation>
    <scope>NUCLEOTIDE SEQUENCE [LARGE SCALE GENOMIC DNA]</scope>
    <source>
        <strain evidence="3">114-2 / CGMCC 5302</strain>
    </source>
</reference>
<dbReference type="AlphaFoldDB" id="S7ZUN1"/>
<feature type="compositionally biased region" description="Polar residues" evidence="1">
    <location>
        <begin position="51"/>
        <end position="68"/>
    </location>
</feature>
<protein>
    <recommendedName>
        <fullName evidence="4">Alpha-1,2-mannosyltransferase</fullName>
    </recommendedName>
</protein>
<proteinExistence type="predicted"/>
<feature type="region of interest" description="Disordered" evidence="1">
    <location>
        <begin position="42"/>
        <end position="74"/>
    </location>
</feature>
<dbReference type="InterPro" id="IPR021848">
    <property type="entry name" value="HODM_asu-like"/>
</dbReference>
<dbReference type="HOGENOM" id="CLU_025462_3_0_1"/>
<gene>
    <name evidence="2" type="ORF">PDE_09379</name>
</gene>
<evidence type="ECO:0000313" key="2">
    <source>
        <dbReference type="EMBL" id="EPS34415.1"/>
    </source>
</evidence>